<feature type="region of interest" description="Disordered" evidence="1">
    <location>
        <begin position="22"/>
        <end position="75"/>
    </location>
</feature>
<keyword evidence="3" id="KW-1185">Reference proteome</keyword>
<evidence type="ECO:0000313" key="3">
    <source>
        <dbReference type="Proteomes" id="UP001303046"/>
    </source>
</evidence>
<comment type="caution">
    <text evidence="2">The sequence shown here is derived from an EMBL/GenBank/DDBJ whole genome shotgun (WGS) entry which is preliminary data.</text>
</comment>
<organism evidence="2 3">
    <name type="scientific">Necator americanus</name>
    <name type="common">Human hookworm</name>
    <dbReference type="NCBI Taxonomy" id="51031"/>
    <lineage>
        <taxon>Eukaryota</taxon>
        <taxon>Metazoa</taxon>
        <taxon>Ecdysozoa</taxon>
        <taxon>Nematoda</taxon>
        <taxon>Chromadorea</taxon>
        <taxon>Rhabditida</taxon>
        <taxon>Rhabditina</taxon>
        <taxon>Rhabditomorpha</taxon>
        <taxon>Strongyloidea</taxon>
        <taxon>Ancylostomatidae</taxon>
        <taxon>Bunostominae</taxon>
        <taxon>Necator</taxon>
    </lineage>
</organism>
<sequence>MIVLLDLRASVSVTPNVLILDTDAKTPDGVDDDGMTPEVVLDTDESDYDPSDDDDEEEEAGTLWKTMLKNMTDKT</sequence>
<dbReference type="EMBL" id="JAVFWL010000006">
    <property type="protein sequence ID" value="KAK6761074.1"/>
    <property type="molecule type" value="Genomic_DNA"/>
</dbReference>
<evidence type="ECO:0000256" key="1">
    <source>
        <dbReference type="SAM" id="MobiDB-lite"/>
    </source>
</evidence>
<gene>
    <name evidence="2" type="primary">Necator_chrX.g22386</name>
    <name evidence="2" type="ORF">RB195_022224</name>
</gene>
<proteinExistence type="predicted"/>
<accession>A0ABR1EEF1</accession>
<dbReference type="Proteomes" id="UP001303046">
    <property type="component" value="Unassembled WGS sequence"/>
</dbReference>
<protein>
    <submittedName>
        <fullName evidence="2">Uncharacterized protein</fullName>
    </submittedName>
</protein>
<reference evidence="2 3" key="1">
    <citation type="submission" date="2023-08" db="EMBL/GenBank/DDBJ databases">
        <title>A Necator americanus chromosomal reference genome.</title>
        <authorList>
            <person name="Ilik V."/>
            <person name="Petrzelkova K.J."/>
            <person name="Pardy F."/>
            <person name="Fuh T."/>
            <person name="Niatou-Singa F.S."/>
            <person name="Gouil Q."/>
            <person name="Baker L."/>
            <person name="Ritchie M.E."/>
            <person name="Jex A.R."/>
            <person name="Gazzola D."/>
            <person name="Li H."/>
            <person name="Toshio Fujiwara R."/>
            <person name="Zhan B."/>
            <person name="Aroian R.V."/>
            <person name="Pafco B."/>
            <person name="Schwarz E.M."/>
        </authorList>
    </citation>
    <scope>NUCLEOTIDE SEQUENCE [LARGE SCALE GENOMIC DNA]</scope>
    <source>
        <strain evidence="2 3">Aroian</strain>
        <tissue evidence="2">Whole animal</tissue>
    </source>
</reference>
<feature type="compositionally biased region" description="Acidic residues" evidence="1">
    <location>
        <begin position="29"/>
        <end position="60"/>
    </location>
</feature>
<evidence type="ECO:0000313" key="2">
    <source>
        <dbReference type="EMBL" id="KAK6761074.1"/>
    </source>
</evidence>
<name>A0ABR1EEF1_NECAM</name>